<dbReference type="RefSeq" id="WP_189419128.1">
    <property type="nucleotide sequence ID" value="NZ_BMYZ01000002.1"/>
</dbReference>
<protein>
    <recommendedName>
        <fullName evidence="3">Lipoprotein</fullName>
    </recommendedName>
</protein>
<evidence type="ECO:0008006" key="3">
    <source>
        <dbReference type="Google" id="ProtNLM"/>
    </source>
</evidence>
<reference evidence="2" key="1">
    <citation type="journal article" date="2019" name="Int. J. Syst. Evol. Microbiol.">
        <title>The Global Catalogue of Microorganisms (GCM) 10K type strain sequencing project: providing services to taxonomists for standard genome sequencing and annotation.</title>
        <authorList>
            <consortium name="The Broad Institute Genomics Platform"/>
            <consortium name="The Broad Institute Genome Sequencing Center for Infectious Disease"/>
            <person name="Wu L."/>
            <person name="Ma J."/>
        </authorList>
    </citation>
    <scope>NUCLEOTIDE SEQUENCE [LARGE SCALE GENOMIC DNA]</scope>
    <source>
        <strain evidence="2">KCTC 32239</strain>
    </source>
</reference>
<sequence length="144" mass="15882">MKNSVSWLLIPVLCLAGCGVTPAKYIFEADYPDTKHVTFHFTTTREKNGTTVLQGSLFHKPLKHVRESGHVDIAVYNPAGELVLQTTANYQTPINPAYAWSKTGVRFLAPLSLVPPAGSTIKMAFHVDKEWPKTREPHGANIAL</sequence>
<evidence type="ECO:0000313" key="2">
    <source>
        <dbReference type="Proteomes" id="UP000619761"/>
    </source>
</evidence>
<proteinExistence type="predicted"/>
<accession>A0ABQ3B5G2</accession>
<organism evidence="1 2">
    <name type="scientific">Cellvibrio zantedeschiae</name>
    <dbReference type="NCBI Taxonomy" id="1237077"/>
    <lineage>
        <taxon>Bacteria</taxon>
        <taxon>Pseudomonadati</taxon>
        <taxon>Pseudomonadota</taxon>
        <taxon>Gammaproteobacteria</taxon>
        <taxon>Cellvibrionales</taxon>
        <taxon>Cellvibrionaceae</taxon>
        <taxon>Cellvibrio</taxon>
    </lineage>
</organism>
<dbReference type="EMBL" id="BMYZ01000002">
    <property type="protein sequence ID" value="GGY79283.1"/>
    <property type="molecule type" value="Genomic_DNA"/>
</dbReference>
<comment type="caution">
    <text evidence="1">The sequence shown here is derived from an EMBL/GenBank/DDBJ whole genome shotgun (WGS) entry which is preliminary data.</text>
</comment>
<name>A0ABQ3B5G2_9GAMM</name>
<dbReference type="Proteomes" id="UP000619761">
    <property type="component" value="Unassembled WGS sequence"/>
</dbReference>
<gene>
    <name evidence="1" type="ORF">GCM10011613_25140</name>
</gene>
<evidence type="ECO:0000313" key="1">
    <source>
        <dbReference type="EMBL" id="GGY79283.1"/>
    </source>
</evidence>
<keyword evidence="2" id="KW-1185">Reference proteome</keyword>